<dbReference type="PROSITE" id="PS51290">
    <property type="entry name" value="CRIC"/>
    <property type="match status" value="1"/>
</dbReference>
<dbReference type="SMART" id="SM00454">
    <property type="entry name" value="SAM"/>
    <property type="match status" value="1"/>
</dbReference>
<dbReference type="SMART" id="SM00233">
    <property type="entry name" value="PH"/>
    <property type="match status" value="1"/>
</dbReference>
<dbReference type="PROSITE" id="PS50003">
    <property type="entry name" value="PH_DOMAIN"/>
    <property type="match status" value="1"/>
</dbReference>
<dbReference type="GO" id="GO:0005737">
    <property type="term" value="C:cytoplasm"/>
    <property type="evidence" value="ECO:0007669"/>
    <property type="project" value="InterPro"/>
</dbReference>
<dbReference type="Ensembl" id="ENSXETT00000067452">
    <property type="protein sequence ID" value="ENSXETP00000075291"/>
    <property type="gene ID" value="ENSXETG00000010286"/>
</dbReference>
<dbReference type="PROSITE" id="PS50105">
    <property type="entry name" value="SAM_DOMAIN"/>
    <property type="match status" value="1"/>
</dbReference>
<dbReference type="InterPro" id="IPR051566">
    <property type="entry name" value="CNKSR"/>
</dbReference>
<feature type="region of interest" description="Disordered" evidence="2">
    <location>
        <begin position="490"/>
        <end position="512"/>
    </location>
</feature>
<evidence type="ECO:0000256" key="1">
    <source>
        <dbReference type="ARBA" id="ARBA00022553"/>
    </source>
</evidence>
<dbReference type="CDD" id="cd09511">
    <property type="entry name" value="SAM_CNK1_2_3-suppressor"/>
    <property type="match status" value="1"/>
</dbReference>
<feature type="region of interest" description="Disordered" evidence="2">
    <location>
        <begin position="433"/>
        <end position="459"/>
    </location>
</feature>
<dbReference type="Gene3D" id="2.30.29.30">
    <property type="entry name" value="Pleckstrin-homology domain (PH domain)/Phosphotyrosine-binding domain (PTB)"/>
    <property type="match status" value="1"/>
</dbReference>
<dbReference type="Bgee" id="ENSXETG00000010286">
    <property type="expression patterns" value="Expressed in brain and 8 other cell types or tissues"/>
</dbReference>
<dbReference type="GeneTree" id="ENSGT00940000156709"/>
<gene>
    <name evidence="6" type="primary">cnksr2</name>
</gene>
<feature type="domain" description="CRIC" evidence="5">
    <location>
        <begin position="84"/>
        <end position="201"/>
    </location>
</feature>
<dbReference type="InterPro" id="IPR011993">
    <property type="entry name" value="PH-like_dom_sf"/>
</dbReference>
<evidence type="ECO:0000259" key="3">
    <source>
        <dbReference type="PROSITE" id="PS50003"/>
    </source>
</evidence>
<dbReference type="CDD" id="cd01260">
    <property type="entry name" value="PH_CNK_mammalian-like"/>
    <property type="match status" value="1"/>
</dbReference>
<evidence type="ECO:0000259" key="5">
    <source>
        <dbReference type="PROSITE" id="PS51290"/>
    </source>
</evidence>
<feature type="compositionally biased region" description="Basic and acidic residues" evidence="2">
    <location>
        <begin position="829"/>
        <end position="853"/>
    </location>
</feature>
<feature type="domain" description="PH" evidence="3">
    <location>
        <begin position="521"/>
        <end position="620"/>
    </location>
</feature>
<dbReference type="InterPro" id="IPR001660">
    <property type="entry name" value="SAM"/>
</dbReference>
<dbReference type="Pfam" id="PF10534">
    <property type="entry name" value="CRIC_ras_sig"/>
    <property type="match status" value="2"/>
</dbReference>
<dbReference type="Pfam" id="PF06663">
    <property type="entry name" value="CNK2_3_dom"/>
    <property type="match status" value="1"/>
</dbReference>
<proteinExistence type="predicted"/>
<dbReference type="InterPro" id="IPR001849">
    <property type="entry name" value="PH_domain"/>
</dbReference>
<feature type="compositionally biased region" description="Basic residues" evidence="2">
    <location>
        <begin position="496"/>
        <end position="512"/>
    </location>
</feature>
<dbReference type="InterPro" id="IPR017874">
    <property type="entry name" value="CRIC_domain"/>
</dbReference>
<dbReference type="SUPFAM" id="SSF47769">
    <property type="entry name" value="SAM/Pointed domain"/>
    <property type="match status" value="1"/>
</dbReference>
<feature type="region of interest" description="Disordered" evidence="2">
    <location>
        <begin position="825"/>
        <end position="854"/>
    </location>
</feature>
<reference evidence="6" key="2">
    <citation type="submission" date="2020-05" db="UniProtKB">
        <authorList>
            <consortium name="Ensembl"/>
        </authorList>
    </citation>
    <scope>IDENTIFICATION</scope>
</reference>
<dbReference type="FunFam" id="1.10.150.50:FF:000019">
    <property type="entry name" value="Connector enhancer of kinase suppressor of Ras 2"/>
    <property type="match status" value="1"/>
</dbReference>
<feature type="region of interest" description="Disordered" evidence="2">
    <location>
        <begin position="269"/>
        <end position="344"/>
    </location>
</feature>
<protein>
    <submittedName>
        <fullName evidence="6">Connector enhancer of kinase suppressor of Ras 2</fullName>
    </submittedName>
</protein>
<sequence>MALIMEPVSKWTPSQVVDWMKGLDDCLQQYIKNFEREKIAGDQLLRITHQELEELGVTRIGHQELILEAVDLLCALNYGLETENLKTLSHKLNSSAKNLQNFITGRRRSGHYDGKSSRKLPNDFLTSVVDLIGSAKSLLAWLDRYCHADQDDIDNLKKRWIGHKLDKSPFAAVTDYSVTRNNVIQLCLELTTIVQQECTVYETENKILHVCKTLSGVCDHIISLSSDPLVSQSAHLEVIQLSNIKPSEGLGMYIKSTYDGLHVITGTTENPLIPRSPTSGAATPSSTISTPTKRDSSALQDLFIPPPPPEPYIPRDEKGNLPCEDMTRHTVGKPVSKGSESPNSFLDQEYRKHFNVVEEDAILYCYEYDKGRSGMQGRRESTPTYGKLRPISMPVEYNWVGDYEDPNKIKRDSRRESSLLRYISNDKVIQEEYMLQRGTKKETGKKSKKKGEKNTSPSHYALIPAVQMDSLCHEVVSPSVSDAASYHTFQQSSLQHKSKKRNKGPVPGKSKRRISCKDLGRGDCEGWLWKKKDAKSYFSQKWKKYWFILKDTSLYWYINEEEEKAEGFISLPEFKIDRASECRKKFAFKACHPKIKSFYFAADNLDDMNRWLSRVNLAVSSYAERERIKQDQGSINYWSESDQEEVDTPSTPKQDSPPPPYDTYPRPASMSCASPFVEPKHRLSSTETSQSHSSHEEFRQEAAGSTTDSPVRKTASQRRSWQDLIETPLTSSGLHYLQTLPLEDSVFLEPAVVSPDHRRQSTLPAPKCHLLDHYGPFSLAECKQSQAQSGSGAKPRSFTLPRDGGLSHCAPLSPVSILEPLESSPKLETQGEAKSDQPGKVEDATETVDEKPADSLQDLYRALEQASLSPLGDRRLSTKVEYKKSFIKRCSDPVVNEKLHRLRILKSTLKAKEGEVAIIDKLLEKPDFTSKDFQEWKSLYLELFLEICQKSNSKDGESVSSEVDALIQSLAHMHSYIETHV</sequence>
<feature type="compositionally biased region" description="Low complexity" evidence="2">
    <location>
        <begin position="275"/>
        <end position="291"/>
    </location>
</feature>
<reference evidence="6" key="1">
    <citation type="journal article" date="2010" name="Science">
        <title>The genome of the Western clawed frog Xenopus tropicalis.</title>
        <authorList>
            <person name="Hellsten U."/>
            <person name="Harland R.M."/>
            <person name="Gilchrist M.J."/>
            <person name="Hendrix D."/>
            <person name="Jurka J."/>
            <person name="Kapitonov V."/>
            <person name="Ovcharenko I."/>
            <person name="Putnam N.H."/>
            <person name="Shu S."/>
            <person name="Taher L."/>
            <person name="Blitz I.L."/>
            <person name="Blumberg B."/>
            <person name="Dichmann D.S."/>
            <person name="Dubchak I."/>
            <person name="Amaya E."/>
            <person name="Detter J.C."/>
            <person name="Fletcher R."/>
            <person name="Gerhard D.S."/>
            <person name="Goodstein D."/>
            <person name="Graves T."/>
            <person name="Grigoriev I.V."/>
            <person name="Grimwood J."/>
            <person name="Kawashima T."/>
            <person name="Lindquist E."/>
            <person name="Lucas S.M."/>
            <person name="Mead P.E."/>
            <person name="Mitros T."/>
            <person name="Ogino H."/>
            <person name="Ohta Y."/>
            <person name="Poliakov A.V."/>
            <person name="Pollet N."/>
            <person name="Robert J."/>
            <person name="Salamov A."/>
            <person name="Sater A.K."/>
            <person name="Schmutz J."/>
            <person name="Terry A."/>
            <person name="Vize P.D."/>
            <person name="Warren W.C."/>
            <person name="Wells D."/>
            <person name="Wills A."/>
            <person name="Wilson R.K."/>
            <person name="Zimmerman L.B."/>
            <person name="Zorn A.M."/>
            <person name="Grainger R."/>
            <person name="Grammer T."/>
            <person name="Khokha M.K."/>
            <person name="Richardson P.M."/>
            <person name="Rokhsar D.S."/>
        </authorList>
    </citation>
    <scope>NUCLEOTIDE SEQUENCE [LARGE SCALE GENOMIC DNA]</scope>
    <source>
        <strain evidence="6">Nigerian</strain>
    </source>
</reference>
<accession>A0A6I8QSP6</accession>
<dbReference type="Gene3D" id="1.10.150.50">
    <property type="entry name" value="Transcription Factor, Ets-1"/>
    <property type="match status" value="1"/>
</dbReference>
<evidence type="ECO:0000259" key="4">
    <source>
        <dbReference type="PROSITE" id="PS50105"/>
    </source>
</evidence>
<dbReference type="InterPro" id="IPR049628">
    <property type="entry name" value="CNK1-3_SAM"/>
</dbReference>
<dbReference type="Pfam" id="PF00536">
    <property type="entry name" value="SAM_1"/>
    <property type="match status" value="1"/>
</dbReference>
<dbReference type="AlphaFoldDB" id="A0A6I8QSP6"/>
<dbReference type="Pfam" id="PF00169">
    <property type="entry name" value="PH"/>
    <property type="match status" value="1"/>
</dbReference>
<dbReference type="Xenbase" id="XB-GENE-490704">
    <property type="gene designation" value="cnksr2"/>
</dbReference>
<feature type="region of interest" description="Disordered" evidence="2">
    <location>
        <begin position="785"/>
        <end position="805"/>
    </location>
</feature>
<dbReference type="InterPro" id="IPR010599">
    <property type="entry name" value="CNK2/3_dom"/>
</dbReference>
<evidence type="ECO:0000256" key="2">
    <source>
        <dbReference type="SAM" id="MobiDB-lite"/>
    </source>
</evidence>
<organism evidence="6">
    <name type="scientific">Xenopus tropicalis</name>
    <name type="common">Western clawed frog</name>
    <name type="synonym">Silurana tropicalis</name>
    <dbReference type="NCBI Taxonomy" id="8364"/>
    <lineage>
        <taxon>Eukaryota</taxon>
        <taxon>Metazoa</taxon>
        <taxon>Chordata</taxon>
        <taxon>Craniata</taxon>
        <taxon>Vertebrata</taxon>
        <taxon>Euteleostomi</taxon>
        <taxon>Amphibia</taxon>
        <taxon>Batrachia</taxon>
        <taxon>Anura</taxon>
        <taxon>Pipoidea</taxon>
        <taxon>Pipidae</taxon>
        <taxon>Xenopodinae</taxon>
        <taxon>Xenopus</taxon>
        <taxon>Silurana</taxon>
    </lineage>
</organism>
<dbReference type="GO" id="GO:0009966">
    <property type="term" value="P:regulation of signal transduction"/>
    <property type="evidence" value="ECO:0007669"/>
    <property type="project" value="InterPro"/>
</dbReference>
<name>A0A6I8QSP6_XENTR</name>
<dbReference type="SUPFAM" id="SSF50729">
    <property type="entry name" value="PH domain-like"/>
    <property type="match status" value="1"/>
</dbReference>
<feature type="region of interest" description="Disordered" evidence="2">
    <location>
        <begin position="633"/>
        <end position="719"/>
    </location>
</feature>
<dbReference type="InterPro" id="IPR013761">
    <property type="entry name" value="SAM/pointed_sf"/>
</dbReference>
<dbReference type="GO" id="GO:0016020">
    <property type="term" value="C:membrane"/>
    <property type="evidence" value="ECO:0007669"/>
    <property type="project" value="InterPro"/>
</dbReference>
<keyword evidence="1" id="KW-0597">Phosphoprotein</keyword>
<dbReference type="FunFam" id="2.30.29.30:FF:000092">
    <property type="entry name" value="Connector enhancer of kinase suppressor of Ras 2"/>
    <property type="match status" value="1"/>
</dbReference>
<evidence type="ECO:0000313" key="6">
    <source>
        <dbReference type="Ensembl" id="ENSXETP00000075291"/>
    </source>
</evidence>
<dbReference type="PANTHER" id="PTHR12844">
    <property type="entry name" value="CONNECTOR ENCHANCER OF KINASE SUPPRESSOR OF RAS"/>
    <property type="match status" value="1"/>
</dbReference>
<feature type="domain" description="SAM" evidence="4">
    <location>
        <begin position="11"/>
        <end position="76"/>
    </location>
</feature>
<dbReference type="PANTHER" id="PTHR12844:SF21">
    <property type="entry name" value="CONNECTOR ENHANCER OF KINASE SUPPRESSOR OF RAS 2"/>
    <property type="match status" value="1"/>
</dbReference>